<dbReference type="InterPro" id="IPR058207">
    <property type="entry name" value="PID_CTERM"/>
</dbReference>
<keyword evidence="1" id="KW-0472">Membrane</keyword>
<accession>A0A431TVF0</accession>
<dbReference type="EMBL" id="RXOF01000020">
    <property type="protein sequence ID" value="RTQ45383.1"/>
    <property type="molecule type" value="Genomic_DNA"/>
</dbReference>
<organism evidence="3 4">
    <name type="scientific">Hymenobacter gummosus</name>
    <dbReference type="NCBI Taxonomy" id="1776032"/>
    <lineage>
        <taxon>Bacteria</taxon>
        <taxon>Pseudomonadati</taxon>
        <taxon>Bacteroidota</taxon>
        <taxon>Cytophagia</taxon>
        <taxon>Cytophagales</taxon>
        <taxon>Hymenobacteraceae</taxon>
        <taxon>Hymenobacter</taxon>
    </lineage>
</organism>
<dbReference type="OrthoDB" id="1801976at2"/>
<feature type="transmembrane region" description="Helical" evidence="1">
    <location>
        <begin position="363"/>
        <end position="386"/>
    </location>
</feature>
<evidence type="ECO:0000259" key="2">
    <source>
        <dbReference type="PROSITE" id="PS51468"/>
    </source>
</evidence>
<dbReference type="InterPro" id="IPR027550">
    <property type="entry name" value="MSEP-CTERM"/>
</dbReference>
<gene>
    <name evidence="3" type="ORF">EJV47_24900</name>
</gene>
<dbReference type="Proteomes" id="UP000282184">
    <property type="component" value="Unassembled WGS sequence"/>
</dbReference>
<keyword evidence="1" id="KW-0812">Transmembrane</keyword>
<feature type="domain" description="VIT" evidence="2">
    <location>
        <begin position="481"/>
        <end position="609"/>
    </location>
</feature>
<feature type="transmembrane region" description="Helical" evidence="1">
    <location>
        <begin position="229"/>
        <end position="250"/>
    </location>
</feature>
<evidence type="ECO:0000313" key="3">
    <source>
        <dbReference type="EMBL" id="RTQ45383.1"/>
    </source>
</evidence>
<feature type="transmembrane region" description="Helical" evidence="1">
    <location>
        <begin position="46"/>
        <end position="67"/>
    </location>
</feature>
<keyword evidence="1" id="KW-1133">Transmembrane helix</keyword>
<comment type="caution">
    <text evidence="3">The sequence shown here is derived from an EMBL/GenBank/DDBJ whole genome shotgun (WGS) entry which is preliminary data.</text>
</comment>
<proteinExistence type="predicted"/>
<dbReference type="NCBIfam" id="TIGR04286">
    <property type="entry name" value="MSEP-CTERM"/>
    <property type="match status" value="1"/>
</dbReference>
<feature type="transmembrane region" description="Helical" evidence="1">
    <location>
        <begin position="74"/>
        <end position="94"/>
    </location>
</feature>
<name>A0A431TVF0_9BACT</name>
<keyword evidence="4" id="KW-1185">Reference proteome</keyword>
<sequence length="963" mass="105155">MRGLLNPKWLFLLNSLPLAVLLLLLGGEFSVIQSLLPAESRLMWRWLTGALLTLAALPAGYAAWCLWRRQPLHRLYGLLMLLLSVGFMFVYFSSMVGKLFPPAVPRWMVGSETSLYAFTFLMPTAVHALLVLVVYSVPPDRPARALPSFGLALAVPLVFFLGGQLLSLLPGGFWDLLESALPNRYHNWVAAAMAALAMVAGPLTFLFFLARGLFIVVSQRAGGWQQHELIWKILIAGVLPLLGLAVNSGLLFGKYSSDGQGIFGDFSSPWFYGLAALNCLLLCLPTPAGRWPRLGLLAARSALLAYTLYFFVVFLPWLPLSVLAIILIGTGFLMLAPTLLFVVHLHQLSEDLAGLRGLFARPVLTAAVVGGLLVLPLGLTATYLHYRGTLHEALAYVYAPDYARRYQLDAAALGSTLQMVQYHKTRNRDLLGSGQPYLSRYFTWLVLDNLTLAEDKLSRLQQIFADAPPPADYDRPASTDGLAAVMGARPLHPRLTRLDHRSRYDARQAAWVSWVDLEVMGTNGASQEYATEFSLPPGCWVQDYYLDIEGRREHGILAEKKAAAWVFAQIQNENRDPGILHYLAGRRLGLRVFPVAPGQVRRTGIRFVHQEPVQLSFDGRPVRLGDSLQHPAPAETATPNREVVYLSRAAKQALPRLQRRPYYHFLLDASAGQQTHRADMIRAVQTQLQQPLAAPPRFTLVNAYARTLPAGADWQQALRAAPAEGGCYAAGAIRQLLTQQQLRPADTYPVLVLVSTATGRPVLDTDFADLAAAYPESPAYYVLTPAGLEARSLAEKSEQAWVEASAPGAPAPVRAWPAAARPRAYLPDDAQPAVVLAQPHVTFPVDAPKTWASGLLLAGYDQELALHPAQAEATRLAAIQASFESGVMTPLTSYLSLENEAQKAALRRKQAEVLQANAALDAGEDTPPSAVPIDGGATLLLAAGGALALRQLRRRGPARKQGV</sequence>
<feature type="transmembrane region" description="Helical" evidence="1">
    <location>
        <begin position="294"/>
        <end position="314"/>
    </location>
</feature>
<reference evidence="3 4" key="1">
    <citation type="submission" date="2018-12" db="EMBL/GenBank/DDBJ databases">
        <title>Hymenobacter gummosus sp. nov., isolated from a spring.</title>
        <authorList>
            <person name="Nie L."/>
        </authorList>
    </citation>
    <scope>NUCLEOTIDE SEQUENCE [LARGE SCALE GENOMIC DNA]</scope>
    <source>
        <strain evidence="3 4">KCTC 52166</strain>
    </source>
</reference>
<evidence type="ECO:0000256" key="1">
    <source>
        <dbReference type="SAM" id="Phobius"/>
    </source>
</evidence>
<dbReference type="PROSITE" id="PS51468">
    <property type="entry name" value="VIT"/>
    <property type="match status" value="1"/>
</dbReference>
<feature type="transmembrane region" description="Helical" evidence="1">
    <location>
        <begin position="114"/>
        <end position="137"/>
    </location>
</feature>
<feature type="transmembrane region" description="Helical" evidence="1">
    <location>
        <begin position="189"/>
        <end position="217"/>
    </location>
</feature>
<feature type="transmembrane region" description="Helical" evidence="1">
    <location>
        <begin position="270"/>
        <end position="287"/>
    </location>
</feature>
<dbReference type="AlphaFoldDB" id="A0A431TVF0"/>
<protein>
    <submittedName>
        <fullName evidence="3">MSEP-CTERM sorting domain-containing protein</fullName>
    </submittedName>
</protein>
<dbReference type="RefSeq" id="WP_126695935.1">
    <property type="nucleotide sequence ID" value="NZ_RXOF01000020.1"/>
</dbReference>
<evidence type="ECO:0000313" key="4">
    <source>
        <dbReference type="Proteomes" id="UP000282184"/>
    </source>
</evidence>
<dbReference type="NCBIfam" id="NF046080">
    <property type="entry name" value="PID_CTERM"/>
    <property type="match status" value="1"/>
</dbReference>
<feature type="transmembrane region" description="Helical" evidence="1">
    <location>
        <begin position="320"/>
        <end position="343"/>
    </location>
</feature>
<feature type="transmembrane region" description="Helical" evidence="1">
    <location>
        <begin position="149"/>
        <end position="169"/>
    </location>
</feature>
<dbReference type="InterPro" id="IPR013694">
    <property type="entry name" value="VIT"/>
</dbReference>